<protein>
    <submittedName>
        <fullName evidence="2">Uncharacterized protein</fullName>
    </submittedName>
</protein>
<dbReference type="EMBL" id="AGNL01045362">
    <property type="protein sequence ID" value="EJK48851.1"/>
    <property type="molecule type" value="Genomic_DNA"/>
</dbReference>
<comment type="caution">
    <text evidence="2">The sequence shown here is derived from an EMBL/GenBank/DDBJ whole genome shotgun (WGS) entry which is preliminary data.</text>
</comment>
<proteinExistence type="predicted"/>
<keyword evidence="3" id="KW-1185">Reference proteome</keyword>
<dbReference type="Proteomes" id="UP000266841">
    <property type="component" value="Unassembled WGS sequence"/>
</dbReference>
<sequence>MPTRPASSIQQQGPRRTLHWGDQPRRQTAPPATSFSAKRPQAPVTLQGQTASPQANLALRATIVPTTPHRLYQGNATSHDTSSVTPTRHPHPMRTFPPEIRTT</sequence>
<feature type="compositionally biased region" description="Polar residues" evidence="1">
    <location>
        <begin position="1"/>
        <end position="14"/>
    </location>
</feature>
<dbReference type="AlphaFoldDB" id="K0RIV4"/>
<evidence type="ECO:0000313" key="3">
    <source>
        <dbReference type="Proteomes" id="UP000266841"/>
    </source>
</evidence>
<name>K0RIV4_THAOC</name>
<organism evidence="2 3">
    <name type="scientific">Thalassiosira oceanica</name>
    <name type="common">Marine diatom</name>
    <dbReference type="NCBI Taxonomy" id="159749"/>
    <lineage>
        <taxon>Eukaryota</taxon>
        <taxon>Sar</taxon>
        <taxon>Stramenopiles</taxon>
        <taxon>Ochrophyta</taxon>
        <taxon>Bacillariophyta</taxon>
        <taxon>Coscinodiscophyceae</taxon>
        <taxon>Thalassiosirophycidae</taxon>
        <taxon>Thalassiosirales</taxon>
        <taxon>Thalassiosiraceae</taxon>
        <taxon>Thalassiosira</taxon>
    </lineage>
</organism>
<feature type="region of interest" description="Disordered" evidence="1">
    <location>
        <begin position="1"/>
        <end position="53"/>
    </location>
</feature>
<evidence type="ECO:0000256" key="1">
    <source>
        <dbReference type="SAM" id="MobiDB-lite"/>
    </source>
</evidence>
<evidence type="ECO:0000313" key="2">
    <source>
        <dbReference type="EMBL" id="EJK48851.1"/>
    </source>
</evidence>
<gene>
    <name evidence="2" type="ORF">THAOC_32319</name>
</gene>
<accession>K0RIV4</accession>
<feature type="compositionally biased region" description="Polar residues" evidence="1">
    <location>
        <begin position="74"/>
        <end position="86"/>
    </location>
</feature>
<reference evidence="2 3" key="1">
    <citation type="journal article" date="2012" name="Genome Biol.">
        <title>Genome and low-iron response of an oceanic diatom adapted to chronic iron limitation.</title>
        <authorList>
            <person name="Lommer M."/>
            <person name="Specht M."/>
            <person name="Roy A.S."/>
            <person name="Kraemer L."/>
            <person name="Andreson R."/>
            <person name="Gutowska M.A."/>
            <person name="Wolf J."/>
            <person name="Bergner S.V."/>
            <person name="Schilhabel M.B."/>
            <person name="Klostermeier U.C."/>
            <person name="Beiko R.G."/>
            <person name="Rosenstiel P."/>
            <person name="Hippler M."/>
            <person name="Laroche J."/>
        </authorList>
    </citation>
    <scope>NUCLEOTIDE SEQUENCE [LARGE SCALE GENOMIC DNA]</scope>
    <source>
        <strain evidence="2 3">CCMP1005</strain>
    </source>
</reference>
<feature type="compositionally biased region" description="Polar residues" evidence="1">
    <location>
        <begin position="44"/>
        <end position="53"/>
    </location>
</feature>
<feature type="region of interest" description="Disordered" evidence="1">
    <location>
        <begin position="70"/>
        <end position="103"/>
    </location>
</feature>